<feature type="region of interest" description="Disordered" evidence="1">
    <location>
        <begin position="48"/>
        <end position="135"/>
    </location>
</feature>
<feature type="region of interest" description="Disordered" evidence="1">
    <location>
        <begin position="175"/>
        <end position="197"/>
    </location>
</feature>
<proteinExistence type="predicted"/>
<feature type="compositionally biased region" description="Basic and acidic residues" evidence="1">
    <location>
        <begin position="182"/>
        <end position="193"/>
    </location>
</feature>
<accession>A0A7S2FQT0</accession>
<evidence type="ECO:0000313" key="2">
    <source>
        <dbReference type="EMBL" id="CAD9408338.1"/>
    </source>
</evidence>
<sequence>MDGWGTDPTIIFVTPTRGGAHGFAPCLAQSIHALDVNVSYQLVRTMTGRTARGSSTRRGVAPARAAHARGTPQVPSARARASAEASRRNLPPRITRERLPPRRHAPAAGASHGATGAPSTSSRNQRPPPGTPHIELACMRTSPALAPTPGNIPPHTQSEPLIDEIGATNDDFDENMGHGGKHKEDTPCARRTSETSIDNTATASPSILLTQITLPYTYKKTIVVTSSASGTFISTKTPSLFDITNPTGIMTSRAPDVNIPPTTCLNTALSSTSTLPTSSPPMRPSPPTSIDKEMKPPTIKCEGNPERNKTSANWYTEPKSVITITIPKPIPRPKEVSNPTTNYFHHEPSPAIHPHSESQTTYNPKPNQQILGSKPFNLYHNTQNPEVLRRTRGKCYGQSCPDASVDYDPNNIHINESLAQKRLPTQNYFLPVSTHNMTHEGPDSTYNNVNDTIATKLAADNTTSDARHTICNDNDNTKSYQESSSAPPPFDTLAYHKEHTNSLPDPPSYQALAYQQSERPPLSTQNYMHCMQLICGPRIRDLHKDQEGMVYARLQYPSSEKGEFYQGWVFTHPELFSIQVHYVESVYQHQSSKC</sequence>
<name>A0A7S2FQT0_9STRA</name>
<evidence type="ECO:0000256" key="1">
    <source>
        <dbReference type="SAM" id="MobiDB-lite"/>
    </source>
</evidence>
<feature type="compositionally biased region" description="Low complexity" evidence="1">
    <location>
        <begin position="48"/>
        <end position="59"/>
    </location>
</feature>
<feature type="region of interest" description="Disordered" evidence="1">
    <location>
        <begin position="466"/>
        <end position="491"/>
    </location>
</feature>
<organism evidence="2">
    <name type="scientific">Octactis speculum</name>
    <dbReference type="NCBI Taxonomy" id="3111310"/>
    <lineage>
        <taxon>Eukaryota</taxon>
        <taxon>Sar</taxon>
        <taxon>Stramenopiles</taxon>
        <taxon>Ochrophyta</taxon>
        <taxon>Dictyochophyceae</taxon>
        <taxon>Dictyochales</taxon>
        <taxon>Dictyochaceae</taxon>
        <taxon>Octactis</taxon>
    </lineage>
</organism>
<feature type="region of interest" description="Disordered" evidence="1">
    <location>
        <begin position="269"/>
        <end position="311"/>
    </location>
</feature>
<dbReference type="AlphaFoldDB" id="A0A7S2FQT0"/>
<feature type="compositionally biased region" description="Pro residues" evidence="1">
    <location>
        <begin position="278"/>
        <end position="287"/>
    </location>
</feature>
<feature type="compositionally biased region" description="Polar residues" evidence="1">
    <location>
        <begin position="357"/>
        <end position="371"/>
    </location>
</feature>
<protein>
    <submittedName>
        <fullName evidence="2">Uncharacterized protein</fullName>
    </submittedName>
</protein>
<gene>
    <name evidence="2" type="ORF">DSPE1174_LOCUS10430</name>
</gene>
<reference evidence="2" key="1">
    <citation type="submission" date="2021-01" db="EMBL/GenBank/DDBJ databases">
        <authorList>
            <person name="Corre E."/>
            <person name="Pelletier E."/>
            <person name="Niang G."/>
            <person name="Scheremetjew M."/>
            <person name="Finn R."/>
            <person name="Kale V."/>
            <person name="Holt S."/>
            <person name="Cochrane G."/>
            <person name="Meng A."/>
            <person name="Brown T."/>
            <person name="Cohen L."/>
        </authorList>
    </citation>
    <scope>NUCLEOTIDE SEQUENCE</scope>
    <source>
        <strain evidence="2">CCMP1381</strain>
    </source>
</reference>
<feature type="compositionally biased region" description="Polar residues" evidence="1">
    <location>
        <begin position="471"/>
        <end position="485"/>
    </location>
</feature>
<feature type="region of interest" description="Disordered" evidence="1">
    <location>
        <begin position="337"/>
        <end position="376"/>
    </location>
</feature>
<dbReference type="EMBL" id="HBGS01020107">
    <property type="protein sequence ID" value="CAD9408338.1"/>
    <property type="molecule type" value="Transcribed_RNA"/>
</dbReference>